<dbReference type="PROSITE" id="PS51257">
    <property type="entry name" value="PROKAR_LIPOPROTEIN"/>
    <property type="match status" value="1"/>
</dbReference>
<name>A0A844FGH3_9FIRM</name>
<comment type="caution">
    <text evidence="2">The sequence shown here is derived from an EMBL/GenBank/DDBJ whole genome shotgun (WGS) entry which is preliminary data.</text>
</comment>
<feature type="coiled-coil region" evidence="1">
    <location>
        <begin position="108"/>
        <end position="150"/>
    </location>
</feature>
<accession>A0A844FGH3</accession>
<dbReference type="EMBL" id="VULR01000006">
    <property type="protein sequence ID" value="MSS43153.1"/>
    <property type="molecule type" value="Genomic_DNA"/>
</dbReference>
<evidence type="ECO:0000256" key="1">
    <source>
        <dbReference type="SAM" id="Coils"/>
    </source>
</evidence>
<protein>
    <submittedName>
        <fullName evidence="2">Uncharacterized protein</fullName>
    </submittedName>
</protein>
<gene>
    <name evidence="2" type="ORF">FYJ27_05330</name>
</gene>
<organism evidence="2 3">
    <name type="scientific">Anaerosalibacter bizertensis</name>
    <dbReference type="NCBI Taxonomy" id="932217"/>
    <lineage>
        <taxon>Bacteria</taxon>
        <taxon>Bacillati</taxon>
        <taxon>Bacillota</taxon>
        <taxon>Tissierellia</taxon>
        <taxon>Tissierellales</taxon>
        <taxon>Sporanaerobacteraceae</taxon>
        <taxon>Anaerosalibacter</taxon>
    </lineage>
</organism>
<proteinExistence type="predicted"/>
<evidence type="ECO:0000313" key="3">
    <source>
        <dbReference type="Proteomes" id="UP000462760"/>
    </source>
</evidence>
<keyword evidence="1" id="KW-0175">Coiled coil</keyword>
<dbReference type="RefSeq" id="WP_154483839.1">
    <property type="nucleotide sequence ID" value="NZ_VULR01000006.1"/>
</dbReference>
<dbReference type="AlphaFoldDB" id="A0A844FGH3"/>
<evidence type="ECO:0000313" key="2">
    <source>
        <dbReference type="EMBL" id="MSS43153.1"/>
    </source>
</evidence>
<reference evidence="2 3" key="1">
    <citation type="submission" date="2019-08" db="EMBL/GenBank/DDBJ databases">
        <title>In-depth cultivation of the pig gut microbiome towards novel bacterial diversity and tailored functional studies.</title>
        <authorList>
            <person name="Wylensek D."/>
            <person name="Hitch T.C.A."/>
            <person name="Clavel T."/>
        </authorList>
    </citation>
    <scope>NUCLEOTIDE SEQUENCE [LARGE SCALE GENOMIC DNA]</scope>
    <source>
        <strain evidence="2 3">Med78-601-WT-4W-RMD-3</strain>
    </source>
</reference>
<sequence>MRKKVIILITSLLIVTTLLSACGNSKYKVSSDSELTKEDMKILQKNFSNLTEDEEIKLATMSFNMTEDEYIKFKDDLKRLHAEEMVSKGLMTKERADKLFEESYDYELRKKQGKLTEEEKKEDKEREKAAEEFNNEVAKYSAAKDKIQENLNNNLENKYDGYIIKSEVIDTDSVSNKVIIDTDVMTTKDITVGQMTTIRNEIAQEVDEVIEVDRIEISLKLNSEDKGTYTFTKHKGWDKDIQP</sequence>
<dbReference type="Proteomes" id="UP000462760">
    <property type="component" value="Unassembled WGS sequence"/>
</dbReference>